<proteinExistence type="predicted"/>
<sequence length="196" mass="21748">MRAEQNPIPTLLHELAACDATTALAVLETAAERHPHNPHVLLLLAAQYMQSQDVDRAEAAYLAVLYAAPDLHVARFQLGLLQLTSARPATAFATWAPLDLLEKNHPLRLFKQAFERLRQNEIHAACALLREGMTHNAENPPLNRDMQMLLEKLELSLQPETAVHTPASDANSEAKTVTPDSDLSAHFLLSTYKNLH</sequence>
<evidence type="ECO:0000313" key="2">
    <source>
        <dbReference type="Proteomes" id="UP000441032"/>
    </source>
</evidence>
<dbReference type="EMBL" id="WJYN01000006">
    <property type="protein sequence ID" value="MRT00176.1"/>
    <property type="molecule type" value="Genomic_DNA"/>
</dbReference>
<dbReference type="Gene3D" id="1.25.40.10">
    <property type="entry name" value="Tetratricopeptide repeat domain"/>
    <property type="match status" value="1"/>
</dbReference>
<dbReference type="RefSeq" id="WP_154207491.1">
    <property type="nucleotide sequence ID" value="NZ_WJYN01000006.1"/>
</dbReference>
<dbReference type="Proteomes" id="UP000441032">
    <property type="component" value="Unassembled WGS sequence"/>
</dbReference>
<comment type="caution">
    <text evidence="1">The sequence shown here is derived from an EMBL/GenBank/DDBJ whole genome shotgun (WGS) entry which is preliminary data.</text>
</comment>
<dbReference type="Pfam" id="PF14559">
    <property type="entry name" value="TPR_19"/>
    <property type="match status" value="1"/>
</dbReference>
<reference evidence="1 2" key="1">
    <citation type="submission" date="2019-11" db="EMBL/GenBank/DDBJ databases">
        <title>Phenotypic characterization of an OXA-22 and OXA-60 co-producing Ralstonia pickettii clinical strain.</title>
        <authorList>
            <person name="He F."/>
        </authorList>
    </citation>
    <scope>NUCLEOTIDE SEQUENCE [LARGE SCALE GENOMIC DNA]</scope>
    <source>
        <strain evidence="1 2">PSLESD1</strain>
    </source>
</reference>
<evidence type="ECO:0000313" key="1">
    <source>
        <dbReference type="EMBL" id="MRT00176.1"/>
    </source>
</evidence>
<dbReference type="InterPro" id="IPR011990">
    <property type="entry name" value="TPR-like_helical_dom_sf"/>
</dbReference>
<dbReference type="AlphaFoldDB" id="A0A7X2LBR3"/>
<name>A0A7X2LBR3_RALPI</name>
<gene>
    <name evidence="1" type="ORF">GJQ57_16160</name>
</gene>
<organism evidence="1 2">
    <name type="scientific">Ralstonia pickettii</name>
    <name type="common">Burkholderia pickettii</name>
    <dbReference type="NCBI Taxonomy" id="329"/>
    <lineage>
        <taxon>Bacteria</taxon>
        <taxon>Pseudomonadati</taxon>
        <taxon>Pseudomonadota</taxon>
        <taxon>Betaproteobacteria</taxon>
        <taxon>Burkholderiales</taxon>
        <taxon>Burkholderiaceae</taxon>
        <taxon>Ralstonia</taxon>
    </lineage>
</organism>
<accession>A0A7X2LBR3</accession>
<protein>
    <submittedName>
        <fullName evidence="1">Tetratricopeptide repeat protein</fullName>
    </submittedName>
</protein>
<dbReference type="SUPFAM" id="SSF48452">
    <property type="entry name" value="TPR-like"/>
    <property type="match status" value="1"/>
</dbReference>